<evidence type="ECO:0000313" key="9">
    <source>
        <dbReference type="Proteomes" id="UP000483672"/>
    </source>
</evidence>
<dbReference type="Proteomes" id="UP000479691">
    <property type="component" value="Unassembled WGS sequence"/>
</dbReference>
<dbReference type="InterPro" id="IPR022226">
    <property type="entry name" value="DUF3752"/>
</dbReference>
<reference evidence="7 8" key="1">
    <citation type="submission" date="2019-06" db="EMBL/GenBank/DDBJ databases">
        <authorList>
            <person name="Palmer J.M."/>
        </authorList>
    </citation>
    <scope>NUCLEOTIDE SEQUENCE [LARGE SCALE GENOMIC DNA]</scope>
    <source>
        <strain evidence="5 7">TWF106</strain>
        <strain evidence="6 9">TWF191</strain>
        <strain evidence="4">TWF679</strain>
        <strain evidence="3 8">TWF788</strain>
    </source>
</reference>
<evidence type="ECO:0000313" key="6">
    <source>
        <dbReference type="EMBL" id="KAF3230656.1"/>
    </source>
</evidence>
<evidence type="ECO:0000256" key="1">
    <source>
        <dbReference type="SAM" id="MobiDB-lite"/>
    </source>
</evidence>
<evidence type="ECO:0000313" key="4">
    <source>
        <dbReference type="EMBL" id="KAF3206402.1"/>
    </source>
</evidence>
<feature type="compositionally biased region" description="Basic and acidic residues" evidence="1">
    <location>
        <begin position="141"/>
        <end position="169"/>
    </location>
</feature>
<gene>
    <name evidence="5" type="ORF">TWF106_007284</name>
    <name evidence="6" type="ORF">TWF191_009566</name>
    <name evidence="4" type="ORF">TWF679_008710</name>
    <name evidence="3" type="ORF">TWF788_004809</name>
</gene>
<organism evidence="3 8">
    <name type="scientific">Orbilia oligospora</name>
    <name type="common">Nematode-trapping fungus</name>
    <name type="synonym">Arthrobotrys oligospora</name>
    <dbReference type="NCBI Taxonomy" id="2813651"/>
    <lineage>
        <taxon>Eukaryota</taxon>
        <taxon>Fungi</taxon>
        <taxon>Dikarya</taxon>
        <taxon>Ascomycota</taxon>
        <taxon>Pezizomycotina</taxon>
        <taxon>Orbiliomycetes</taxon>
        <taxon>Orbiliales</taxon>
        <taxon>Orbiliaceae</taxon>
        <taxon>Orbilia</taxon>
    </lineage>
</organism>
<feature type="domain" description="DUF3752" evidence="2">
    <location>
        <begin position="155"/>
        <end position="307"/>
    </location>
</feature>
<dbReference type="Proteomes" id="UP000483672">
    <property type="component" value="Unassembled WGS sequence"/>
</dbReference>
<dbReference type="Pfam" id="PF12572">
    <property type="entry name" value="DUF3752"/>
    <property type="match status" value="1"/>
</dbReference>
<evidence type="ECO:0000313" key="8">
    <source>
        <dbReference type="Proteomes" id="UP000479691"/>
    </source>
</evidence>
<dbReference type="AlphaFoldDB" id="A0A6G1MCR4"/>
<comment type="caution">
    <text evidence="3">The sequence shown here is derived from an EMBL/GenBank/DDBJ whole genome shotgun (WGS) entry which is preliminary data.</text>
</comment>
<accession>A0A6G1MCR4</accession>
<name>A0A6G1MCR4_ORBOL</name>
<evidence type="ECO:0000313" key="3">
    <source>
        <dbReference type="EMBL" id="KAF3184980.1"/>
    </source>
</evidence>
<evidence type="ECO:0000313" key="5">
    <source>
        <dbReference type="EMBL" id="KAF3218757.1"/>
    </source>
</evidence>
<dbReference type="EMBL" id="JAABOE010000022">
    <property type="protein sequence ID" value="KAF3184980.1"/>
    <property type="molecule type" value="Genomic_DNA"/>
</dbReference>
<dbReference type="OrthoDB" id="73491at2759"/>
<dbReference type="EMBL" id="WIPF01000007">
    <property type="protein sequence ID" value="KAF3230656.1"/>
    <property type="molecule type" value="Genomic_DNA"/>
</dbReference>
<protein>
    <recommendedName>
        <fullName evidence="2">DUF3752 domain-containing protein</fullName>
    </recommendedName>
</protein>
<dbReference type="EMBL" id="WIWS01000039">
    <property type="protein sequence ID" value="KAF3218757.1"/>
    <property type="molecule type" value="Genomic_DNA"/>
</dbReference>
<proteinExistence type="predicted"/>
<feature type="compositionally biased region" description="Acidic residues" evidence="1">
    <location>
        <begin position="91"/>
        <end position="113"/>
    </location>
</feature>
<dbReference type="PANTHER" id="PTHR46370:SF1">
    <property type="entry name" value="GPALPP MOTIFS-CONTAINING PROTEIN 1"/>
    <property type="match status" value="1"/>
</dbReference>
<dbReference type="Proteomes" id="UP000472727">
    <property type="component" value="Unassembled WGS sequence"/>
</dbReference>
<evidence type="ECO:0000313" key="7">
    <source>
        <dbReference type="Proteomes" id="UP000472727"/>
    </source>
</evidence>
<feature type="compositionally biased region" description="Basic and acidic residues" evidence="1">
    <location>
        <begin position="198"/>
        <end position="211"/>
    </location>
</feature>
<feature type="region of interest" description="Disordered" evidence="1">
    <location>
        <begin position="1"/>
        <end position="312"/>
    </location>
</feature>
<dbReference type="Proteomes" id="UP000614610">
    <property type="component" value="Unassembled WGS sequence"/>
</dbReference>
<sequence length="312" mass="34305">MSDIGPALPPHLLAKRKRQQEEAEKAAAAAAAAASVAPKESEGKTSQETVTVVGAATTPKNDVDENPEKRRRVMGPYMPAPIDQMPSRGPDEDDDTKGETNQDEDDSSSDDEIGPSLPGARGSAADEEAAAQRRLASRVQTVEDKITRDEWMLVPPEHGDWTSKVDPTKIRSRKFQTGKGARAPTAKGGDNSLWMETAADKAKRVADEVMGVRRPANETGEDEDPKAKAARMEAQETQRRIDEYNTKNRGKSLMEEHSKSKDRKEEDDPSKRAFDREKDIVGSSKKIGLQQKKQMLERAADFGSRFSKGSYL</sequence>
<evidence type="ECO:0000259" key="2">
    <source>
        <dbReference type="Pfam" id="PF12572"/>
    </source>
</evidence>
<dbReference type="EMBL" id="WIWT01000058">
    <property type="protein sequence ID" value="KAF3206402.1"/>
    <property type="molecule type" value="Genomic_DNA"/>
</dbReference>
<dbReference type="InterPro" id="IPR046331">
    <property type="entry name" value="GPAM1-like"/>
</dbReference>
<dbReference type="PANTHER" id="PTHR46370">
    <property type="entry name" value="GPALPP MOTIFS-CONTAINING PROTEIN 1"/>
    <property type="match status" value="1"/>
</dbReference>
<feature type="compositionally biased region" description="Basic and acidic residues" evidence="1">
    <location>
        <begin position="225"/>
        <end position="280"/>
    </location>
</feature>